<dbReference type="Proteomes" id="UP000784294">
    <property type="component" value="Unassembled WGS sequence"/>
</dbReference>
<feature type="region of interest" description="Disordered" evidence="1">
    <location>
        <begin position="217"/>
        <end position="237"/>
    </location>
</feature>
<reference evidence="2" key="1">
    <citation type="submission" date="2018-11" db="EMBL/GenBank/DDBJ databases">
        <authorList>
            <consortium name="Pathogen Informatics"/>
        </authorList>
    </citation>
    <scope>NUCLEOTIDE SEQUENCE</scope>
</reference>
<dbReference type="AlphaFoldDB" id="A0A448WW74"/>
<gene>
    <name evidence="2" type="ORF">PXEA_LOCUS15088</name>
</gene>
<organism evidence="2 3">
    <name type="scientific">Protopolystoma xenopodis</name>
    <dbReference type="NCBI Taxonomy" id="117903"/>
    <lineage>
        <taxon>Eukaryota</taxon>
        <taxon>Metazoa</taxon>
        <taxon>Spiralia</taxon>
        <taxon>Lophotrochozoa</taxon>
        <taxon>Platyhelminthes</taxon>
        <taxon>Monogenea</taxon>
        <taxon>Polyopisthocotylea</taxon>
        <taxon>Polystomatidea</taxon>
        <taxon>Polystomatidae</taxon>
        <taxon>Protopolystoma</taxon>
    </lineage>
</organism>
<proteinExistence type="predicted"/>
<dbReference type="EMBL" id="CAAALY010052377">
    <property type="protein sequence ID" value="VEL21648.1"/>
    <property type="molecule type" value="Genomic_DNA"/>
</dbReference>
<name>A0A448WW74_9PLAT</name>
<evidence type="ECO:0000313" key="3">
    <source>
        <dbReference type="Proteomes" id="UP000784294"/>
    </source>
</evidence>
<evidence type="ECO:0000256" key="1">
    <source>
        <dbReference type="SAM" id="MobiDB-lite"/>
    </source>
</evidence>
<protein>
    <submittedName>
        <fullName evidence="2">Uncharacterized protein</fullName>
    </submittedName>
</protein>
<keyword evidence="3" id="KW-1185">Reference proteome</keyword>
<feature type="non-terminal residue" evidence="2">
    <location>
        <position position="237"/>
    </location>
</feature>
<comment type="caution">
    <text evidence="2">The sequence shown here is derived from an EMBL/GenBank/DDBJ whole genome shotgun (WGS) entry which is preliminary data.</text>
</comment>
<evidence type="ECO:0000313" key="2">
    <source>
        <dbReference type="EMBL" id="VEL21648.1"/>
    </source>
</evidence>
<accession>A0A448WW74</accession>
<sequence length="237" mass="25928">MFFSILPLTNSAFEAPFASSRRISTRFIKPSPLISITTATSSRQQCPLSDMEFSCTTPSAFPPTVQLSLSTRPRAVKNSLTLGMSPIRPLTMTFSGLNSSGGTDSSFRYSLHEHLPTYPVTNGLVDSDRHIGNIFPPWLKRAILKDKLPSKADPESDIEGEESEQGNKVVKKSMVIQTPEANKCLHGLNDDAPCFQMTAIIPELFYPAYQHDSLSMSLPSPTSDQKCIGPTSAFAKP</sequence>